<feature type="domain" description="Reverse transcriptase" evidence="10">
    <location>
        <begin position="28"/>
        <end position="248"/>
    </location>
</feature>
<evidence type="ECO:0000256" key="7">
    <source>
        <dbReference type="ARBA" id="ARBA00023118"/>
    </source>
</evidence>
<comment type="similarity">
    <text evidence="8">Belongs to the bacterial reverse transcriptase family.</text>
</comment>
<dbReference type="PROSITE" id="PS50878">
    <property type="entry name" value="RT_POL"/>
    <property type="match status" value="1"/>
</dbReference>
<dbReference type="GO" id="GO:0003723">
    <property type="term" value="F:RNA binding"/>
    <property type="evidence" value="ECO:0007669"/>
    <property type="project" value="InterPro"/>
</dbReference>
<keyword evidence="6 11" id="KW-0695">RNA-directed DNA polymerase</keyword>
<dbReference type="OrthoDB" id="7055795at2"/>
<keyword evidence="4" id="KW-0479">Metal-binding</keyword>
<evidence type="ECO:0000256" key="6">
    <source>
        <dbReference type="ARBA" id="ARBA00022918"/>
    </source>
</evidence>
<name>A0A4P7PBV2_9PSED</name>
<evidence type="ECO:0000256" key="9">
    <source>
        <dbReference type="ARBA" id="ARBA00048173"/>
    </source>
</evidence>
<dbReference type="GO" id="GO:0051607">
    <property type="term" value="P:defense response to virus"/>
    <property type="evidence" value="ECO:0007669"/>
    <property type="project" value="UniProtKB-KW"/>
</dbReference>
<dbReference type="RefSeq" id="WP_135843605.1">
    <property type="nucleotide sequence ID" value="NZ_CP035088.1"/>
</dbReference>
<reference evidence="11 12" key="1">
    <citation type="journal article" date="2019" name="Front. Microbiol.">
        <title>In silico and Genetic Analyses of Cyclic Lipopeptide Synthetic Gene Clusters in Pseudomonas sp. 11K1.</title>
        <authorList>
            <person name="Zhao H."/>
            <person name="Liu Y.P."/>
            <person name="Zhang L.Q."/>
        </authorList>
    </citation>
    <scope>NUCLEOTIDE SEQUENCE [LARGE SCALE GENOMIC DNA]</scope>
    <source>
        <strain evidence="11 12">11K1</strain>
    </source>
</reference>
<dbReference type="GO" id="GO:0046872">
    <property type="term" value="F:metal ion binding"/>
    <property type="evidence" value="ECO:0007669"/>
    <property type="project" value="UniProtKB-KW"/>
</dbReference>
<dbReference type="Pfam" id="PF00078">
    <property type="entry name" value="RVT_1"/>
    <property type="match status" value="1"/>
</dbReference>
<dbReference type="GO" id="GO:0003964">
    <property type="term" value="F:RNA-directed DNA polymerase activity"/>
    <property type="evidence" value="ECO:0007669"/>
    <property type="project" value="UniProtKB-KW"/>
</dbReference>
<dbReference type="PANTHER" id="PTHR34047:SF7">
    <property type="entry name" value="RNA-DIRECTED DNA POLYMERASE"/>
    <property type="match status" value="1"/>
</dbReference>
<dbReference type="InterPro" id="IPR000477">
    <property type="entry name" value="RT_dom"/>
</dbReference>
<keyword evidence="3" id="KW-0548">Nucleotidyltransferase</keyword>
<dbReference type="EMBL" id="CP035088">
    <property type="protein sequence ID" value="QBZ87866.1"/>
    <property type="molecule type" value="Genomic_DNA"/>
</dbReference>
<dbReference type="InterPro" id="IPR000123">
    <property type="entry name" value="Reverse_transcriptase_msDNA"/>
</dbReference>
<sequence length="392" mass="45676">MDEYAPQKTTSESIFSIDNLLAALGLSEAEYKSIQDLEEKNRYTPLHLKKKNGDDRVVFDPHPLVRKFQRRIKNRLFNQIRYPTYLYGSISDPEHPRDYISCAQRHCKAKTILKIDITSFFDFIDYDLVYKIFNELFFYSDEISEALANICTREGVVPQGAPTSSFIANLCFFDTEGRIVKGLERQQLSYTRLTDDITVSSAIQDKDLNKAKSTIVSMIEHAGFKVNEAKTSIESISTTAFKVHGLRVNKETPQLPRDEIRAIRAAVNNLKILSREPNARTSFDYRKRYESISGRVNKLARTGHPRYKKHRLELKSILPLPSQKDIRRCLTMLSTLMRDYDVFCSTPLYMKRYHRLRHRLILLQRVYKHEAKKIWTELKVLTPTKSKAEHEL</sequence>
<protein>
    <recommendedName>
        <fullName evidence="1">RNA-directed DNA polymerase</fullName>
        <ecNumber evidence="1">2.7.7.49</ecNumber>
    </recommendedName>
</protein>
<dbReference type="InterPro" id="IPR043502">
    <property type="entry name" value="DNA/RNA_pol_sf"/>
</dbReference>
<dbReference type="PRINTS" id="PR00866">
    <property type="entry name" value="RNADNAPOLMS"/>
</dbReference>
<keyword evidence="5" id="KW-0460">Magnesium</keyword>
<organism evidence="11 12">
    <name type="scientific">Pseudomonas viciae</name>
    <dbReference type="NCBI Taxonomy" id="2505979"/>
    <lineage>
        <taxon>Bacteria</taxon>
        <taxon>Pseudomonadati</taxon>
        <taxon>Pseudomonadota</taxon>
        <taxon>Gammaproteobacteria</taxon>
        <taxon>Pseudomonadales</taxon>
        <taxon>Pseudomonadaceae</taxon>
        <taxon>Pseudomonas</taxon>
    </lineage>
</organism>
<evidence type="ECO:0000256" key="5">
    <source>
        <dbReference type="ARBA" id="ARBA00022842"/>
    </source>
</evidence>
<evidence type="ECO:0000313" key="11">
    <source>
        <dbReference type="EMBL" id="QBZ87866.1"/>
    </source>
</evidence>
<accession>A0A4P7PBV2</accession>
<evidence type="ECO:0000313" key="12">
    <source>
        <dbReference type="Proteomes" id="UP000296468"/>
    </source>
</evidence>
<evidence type="ECO:0000256" key="3">
    <source>
        <dbReference type="ARBA" id="ARBA00022695"/>
    </source>
</evidence>
<dbReference type="Proteomes" id="UP000296468">
    <property type="component" value="Chromosome"/>
</dbReference>
<evidence type="ECO:0000256" key="4">
    <source>
        <dbReference type="ARBA" id="ARBA00022723"/>
    </source>
</evidence>
<dbReference type="InterPro" id="IPR051083">
    <property type="entry name" value="GrpII_Intron_Splice-Mob/Def"/>
</dbReference>
<proteinExistence type="inferred from homology"/>
<dbReference type="SUPFAM" id="SSF56672">
    <property type="entry name" value="DNA/RNA polymerases"/>
    <property type="match status" value="1"/>
</dbReference>
<evidence type="ECO:0000256" key="8">
    <source>
        <dbReference type="ARBA" id="ARBA00034120"/>
    </source>
</evidence>
<keyword evidence="7" id="KW-0051">Antiviral defense</keyword>
<comment type="catalytic activity">
    <reaction evidence="9">
        <text>DNA(n) + a 2'-deoxyribonucleoside 5'-triphosphate = DNA(n+1) + diphosphate</text>
        <dbReference type="Rhea" id="RHEA:22508"/>
        <dbReference type="Rhea" id="RHEA-COMP:17339"/>
        <dbReference type="Rhea" id="RHEA-COMP:17340"/>
        <dbReference type="ChEBI" id="CHEBI:33019"/>
        <dbReference type="ChEBI" id="CHEBI:61560"/>
        <dbReference type="ChEBI" id="CHEBI:173112"/>
        <dbReference type="EC" id="2.7.7.49"/>
    </reaction>
</comment>
<dbReference type="PANTHER" id="PTHR34047">
    <property type="entry name" value="NUCLEAR INTRON MATURASE 1, MITOCHONDRIAL-RELATED"/>
    <property type="match status" value="1"/>
</dbReference>
<dbReference type="CDD" id="cd03487">
    <property type="entry name" value="RT_Bac_retron_II"/>
    <property type="match status" value="1"/>
</dbReference>
<evidence type="ECO:0000259" key="10">
    <source>
        <dbReference type="PROSITE" id="PS50878"/>
    </source>
</evidence>
<evidence type="ECO:0000256" key="1">
    <source>
        <dbReference type="ARBA" id="ARBA00012493"/>
    </source>
</evidence>
<gene>
    <name evidence="11" type="ORF">EPZ47_03815</name>
</gene>
<evidence type="ECO:0000256" key="2">
    <source>
        <dbReference type="ARBA" id="ARBA00022679"/>
    </source>
</evidence>
<dbReference type="AlphaFoldDB" id="A0A4P7PBV2"/>
<keyword evidence="2" id="KW-0808">Transferase</keyword>
<dbReference type="EC" id="2.7.7.49" evidence="1"/>
<dbReference type="KEGG" id="pvk:EPZ47_03815"/>